<evidence type="ECO:0000313" key="1">
    <source>
        <dbReference type="EMBL" id="SOD50585.1"/>
    </source>
</evidence>
<gene>
    <name evidence="1" type="ORF">SAMN06296416_101195</name>
</gene>
<reference evidence="1 2" key="1">
    <citation type="submission" date="2017-09" db="EMBL/GenBank/DDBJ databases">
        <authorList>
            <person name="Ehlers B."/>
            <person name="Leendertz F.H."/>
        </authorList>
    </citation>
    <scope>NUCLEOTIDE SEQUENCE [LARGE SCALE GENOMIC DNA]</scope>
    <source>
        <strain evidence="1 2">CGMCC 1.10978</strain>
    </source>
</reference>
<organism evidence="1 2">
    <name type="scientific">Pseudoxanthomonas wuyuanensis</name>
    <dbReference type="NCBI Taxonomy" id="1073196"/>
    <lineage>
        <taxon>Bacteria</taxon>
        <taxon>Pseudomonadati</taxon>
        <taxon>Pseudomonadota</taxon>
        <taxon>Gammaproteobacteria</taxon>
        <taxon>Lysobacterales</taxon>
        <taxon>Lysobacteraceae</taxon>
        <taxon>Pseudoxanthomonas</taxon>
    </lineage>
</organism>
<accession>A0A286CW30</accession>
<dbReference type="RefSeq" id="WP_097120008.1">
    <property type="nucleotide sequence ID" value="NZ_OCND01000001.1"/>
</dbReference>
<keyword evidence="2" id="KW-1185">Reference proteome</keyword>
<dbReference type="OrthoDB" id="7018905at2"/>
<name>A0A286CW30_9GAMM</name>
<sequence length="114" mass="12453">MIFAVATDERTLFVFSSAAAANAYCEGIDVEDGGWLFWDEAGTALAPEFLTSNYRDKFTVGSGTYQLVPAPHRPLLAEVITEINHLEANPYFADLSAVRTHFAIATRTSQHGAQ</sequence>
<proteinExistence type="predicted"/>
<evidence type="ECO:0000313" key="2">
    <source>
        <dbReference type="Proteomes" id="UP000219374"/>
    </source>
</evidence>
<dbReference type="Proteomes" id="UP000219374">
    <property type="component" value="Unassembled WGS sequence"/>
</dbReference>
<dbReference type="AlphaFoldDB" id="A0A286CW30"/>
<dbReference type="EMBL" id="OCND01000001">
    <property type="protein sequence ID" value="SOD50585.1"/>
    <property type="molecule type" value="Genomic_DNA"/>
</dbReference>
<protein>
    <submittedName>
        <fullName evidence="1">Uncharacterized protein</fullName>
    </submittedName>
</protein>